<dbReference type="Pfam" id="PF05838">
    <property type="entry name" value="Glyco_hydro_108"/>
    <property type="match status" value="1"/>
</dbReference>
<protein>
    <recommendedName>
        <fullName evidence="1">TtsA-like Glycoside hydrolase family 108 domain-containing protein</fullName>
    </recommendedName>
</protein>
<sequence length="698" mass="77615">MPTVPIIDSPSVAPEVGNAQPFVAPGVEPVRNFAPEQMVKQGTAVQAAGNTMMKIGEMIQDQIDDANTKAADSWYTSQAQKVLFDPKQGYLNSIGIAAKDGYAPTQEKLAKLRSDAEVALTNDVQKRMFSAVAAKHEMNFSSQMDQHAVRQIRVYAAGESEAREKQYVDLAIADQNPKTRASYTATAVQEANDRADLLQLPPDSTQRKAMVQNAYQSVHVGVANDLMINNKFTDAKSLLDTAFKDGQMDAKTYQTLSKQVDQGYRKQNAVALGDSIFKQGQALDAVDPGSVIDYVITKHEGGYVADDAGKGPTKYGINGKANGLSDKQVENLTLDQARDIYRKKYWNAIDADKLSPGIRAMAFDTAVNQGVDKAKKLIKQSGGDITKFAELRREAYTKLVESNPGKYQKYEKGWMGRVDDLEASAQGKTQSLSSMLARTDSIPDLEDREMTRQRIKSQWAEKEAVTTQDYQQKVQKAQDIAFQREGGWADVPPQIWGDLKQADRAAMMSRPKNSDSNTLLMLQQNPELWAPGKIEKYRAVLSEGDYRAFVAKGSGADGSSKILAATIDQEQMKNGLLKAGLDDLINPKKDSDEEKERIRLNARFENEINQEQIARKRQLSMDEKNAVLVRMLKPVKVKAVQTWWGGNTMDKKYYQVETKANVIVPPDMRKAIVSGFESRGIRYDENMIRDAYLATEEK</sequence>
<name>A0A6J5KVZ4_9CAUD</name>
<organism evidence="2">
    <name type="scientific">uncultured Caudovirales phage</name>
    <dbReference type="NCBI Taxonomy" id="2100421"/>
    <lineage>
        <taxon>Viruses</taxon>
        <taxon>Duplodnaviria</taxon>
        <taxon>Heunggongvirae</taxon>
        <taxon>Uroviricota</taxon>
        <taxon>Caudoviricetes</taxon>
        <taxon>Peduoviridae</taxon>
        <taxon>Maltschvirus</taxon>
        <taxon>Maltschvirus maltsch</taxon>
    </lineage>
</organism>
<proteinExistence type="predicted"/>
<evidence type="ECO:0000313" key="2">
    <source>
        <dbReference type="EMBL" id="CAB4126688.1"/>
    </source>
</evidence>
<reference evidence="2" key="1">
    <citation type="submission" date="2020-04" db="EMBL/GenBank/DDBJ databases">
        <authorList>
            <person name="Chiriac C."/>
            <person name="Salcher M."/>
            <person name="Ghai R."/>
            <person name="Kavagutti S V."/>
        </authorList>
    </citation>
    <scope>NUCLEOTIDE SEQUENCE</scope>
</reference>
<dbReference type="InterPro" id="IPR023346">
    <property type="entry name" value="Lysozyme-like_dom_sf"/>
</dbReference>
<feature type="domain" description="TtsA-like Glycoside hydrolase family 108" evidence="1">
    <location>
        <begin position="296"/>
        <end position="370"/>
    </location>
</feature>
<dbReference type="EMBL" id="LR796206">
    <property type="protein sequence ID" value="CAB4126688.1"/>
    <property type="molecule type" value="Genomic_DNA"/>
</dbReference>
<accession>A0A6J5KVZ4</accession>
<evidence type="ECO:0000259" key="1">
    <source>
        <dbReference type="Pfam" id="PF05838"/>
    </source>
</evidence>
<dbReference type="SUPFAM" id="SSF53955">
    <property type="entry name" value="Lysozyme-like"/>
    <property type="match status" value="1"/>
</dbReference>
<gene>
    <name evidence="2" type="ORF">UFOVP77_13</name>
</gene>
<dbReference type="Gene3D" id="1.20.141.10">
    <property type="entry name" value="Chitosanase, subunit A, domain 1"/>
    <property type="match status" value="1"/>
</dbReference>
<dbReference type="InterPro" id="IPR008565">
    <property type="entry name" value="TtsA-like_GH18_dom"/>
</dbReference>